<dbReference type="PROSITE" id="PS51405">
    <property type="entry name" value="HEME_HALOPEROXIDASE"/>
    <property type="match status" value="1"/>
</dbReference>
<evidence type="ECO:0000313" key="9">
    <source>
        <dbReference type="EMBL" id="KAF2416442.1"/>
    </source>
</evidence>
<evidence type="ECO:0000259" key="8">
    <source>
        <dbReference type="PROSITE" id="PS51405"/>
    </source>
</evidence>
<proteinExistence type="inferred from homology"/>
<evidence type="ECO:0000256" key="1">
    <source>
        <dbReference type="ARBA" id="ARBA00001970"/>
    </source>
</evidence>
<dbReference type="GO" id="GO:0004601">
    <property type="term" value="F:peroxidase activity"/>
    <property type="evidence" value="ECO:0007669"/>
    <property type="project" value="UniProtKB-KW"/>
</dbReference>
<dbReference type="PANTHER" id="PTHR33577">
    <property type="entry name" value="STERIGMATOCYSTIN BIOSYNTHESIS PEROXIDASE STCC-RELATED"/>
    <property type="match status" value="1"/>
</dbReference>
<organism evidence="9 10">
    <name type="scientific">Tothia fuscella</name>
    <dbReference type="NCBI Taxonomy" id="1048955"/>
    <lineage>
        <taxon>Eukaryota</taxon>
        <taxon>Fungi</taxon>
        <taxon>Dikarya</taxon>
        <taxon>Ascomycota</taxon>
        <taxon>Pezizomycotina</taxon>
        <taxon>Dothideomycetes</taxon>
        <taxon>Pleosporomycetidae</taxon>
        <taxon>Venturiales</taxon>
        <taxon>Cylindrosympodiaceae</taxon>
        <taxon>Tothia</taxon>
    </lineage>
</organism>
<dbReference type="Gene3D" id="1.10.489.10">
    <property type="entry name" value="Chloroperoxidase-like"/>
    <property type="match status" value="1"/>
</dbReference>
<protein>
    <submittedName>
        <fullName evidence="9">Cloroperoxidase</fullName>
    </submittedName>
</protein>
<dbReference type="InterPro" id="IPR000028">
    <property type="entry name" value="Chloroperoxidase"/>
</dbReference>
<dbReference type="OrthoDB" id="407298at2759"/>
<feature type="non-terminal residue" evidence="9">
    <location>
        <position position="213"/>
    </location>
</feature>
<dbReference type="SUPFAM" id="SSF47571">
    <property type="entry name" value="Cloroperoxidase"/>
    <property type="match status" value="1"/>
</dbReference>
<dbReference type="GO" id="GO:0046872">
    <property type="term" value="F:metal ion binding"/>
    <property type="evidence" value="ECO:0007669"/>
    <property type="project" value="UniProtKB-KW"/>
</dbReference>
<dbReference type="AlphaFoldDB" id="A0A9P4TRZ8"/>
<gene>
    <name evidence="9" type="ORF">EJ08DRAFT_560288</name>
</gene>
<keyword evidence="10" id="KW-1185">Reference proteome</keyword>
<dbReference type="EMBL" id="MU007158">
    <property type="protein sequence ID" value="KAF2416442.1"/>
    <property type="molecule type" value="Genomic_DNA"/>
</dbReference>
<comment type="similarity">
    <text evidence="7">Belongs to the chloroperoxidase family.</text>
</comment>
<dbReference type="Pfam" id="PF01328">
    <property type="entry name" value="Peroxidase_2"/>
    <property type="match status" value="1"/>
</dbReference>
<dbReference type="Proteomes" id="UP000800235">
    <property type="component" value="Unassembled WGS sequence"/>
</dbReference>
<sequence length="213" mass="23702">WIPASQINGASRTSCPYLNTAANHGFLPRNGRQISIAQFDQSIIDSINFHPDFAHAITMAMLGKLGVLVNNTEQDASLRLDLEQTNVHDKTEHDASISRFDLSQGNNKNVQTELVQDLLDDTLPMAYNYLNTSSVGRTRVRRERESLKLGNPPLPSIFFSGAQGEAGLLLTVMSDGSSPITSQNADFRRAPKERIKSWLVNERFPTEQGFKRS</sequence>
<comment type="caution">
    <text evidence="9">The sequence shown here is derived from an EMBL/GenBank/DDBJ whole genome shotgun (WGS) entry which is preliminary data.</text>
</comment>
<dbReference type="PANTHER" id="PTHR33577:SF18">
    <property type="entry name" value="HEME HALOPEROXIDASE FAMILY PROFILE DOMAIN-CONTAINING PROTEIN"/>
    <property type="match status" value="1"/>
</dbReference>
<keyword evidence="4" id="KW-0479">Metal-binding</keyword>
<evidence type="ECO:0000256" key="4">
    <source>
        <dbReference type="ARBA" id="ARBA00022723"/>
    </source>
</evidence>
<evidence type="ECO:0000256" key="6">
    <source>
        <dbReference type="ARBA" id="ARBA00023004"/>
    </source>
</evidence>
<keyword evidence="2" id="KW-0575">Peroxidase</keyword>
<evidence type="ECO:0000256" key="7">
    <source>
        <dbReference type="ARBA" id="ARBA00025795"/>
    </source>
</evidence>
<dbReference type="InterPro" id="IPR036851">
    <property type="entry name" value="Chloroperoxidase-like_sf"/>
</dbReference>
<accession>A0A9P4TRZ8</accession>
<feature type="domain" description="Heme haloperoxidase family profile" evidence="8">
    <location>
        <begin position="1"/>
        <end position="213"/>
    </location>
</feature>
<keyword evidence="6" id="KW-0408">Iron</keyword>
<evidence type="ECO:0000256" key="5">
    <source>
        <dbReference type="ARBA" id="ARBA00023002"/>
    </source>
</evidence>
<evidence type="ECO:0000256" key="3">
    <source>
        <dbReference type="ARBA" id="ARBA00022617"/>
    </source>
</evidence>
<name>A0A9P4TRZ8_9PEZI</name>
<feature type="non-terminal residue" evidence="9">
    <location>
        <position position="1"/>
    </location>
</feature>
<evidence type="ECO:0000256" key="2">
    <source>
        <dbReference type="ARBA" id="ARBA00022559"/>
    </source>
</evidence>
<comment type="cofactor">
    <cofactor evidence="1">
        <name>heme b</name>
        <dbReference type="ChEBI" id="CHEBI:60344"/>
    </cofactor>
</comment>
<keyword evidence="5" id="KW-0560">Oxidoreductase</keyword>
<evidence type="ECO:0000313" key="10">
    <source>
        <dbReference type="Proteomes" id="UP000800235"/>
    </source>
</evidence>
<reference evidence="9" key="1">
    <citation type="journal article" date="2020" name="Stud. Mycol.">
        <title>101 Dothideomycetes genomes: a test case for predicting lifestyles and emergence of pathogens.</title>
        <authorList>
            <person name="Haridas S."/>
            <person name="Albert R."/>
            <person name="Binder M."/>
            <person name="Bloem J."/>
            <person name="Labutti K."/>
            <person name="Salamov A."/>
            <person name="Andreopoulos B."/>
            <person name="Baker S."/>
            <person name="Barry K."/>
            <person name="Bills G."/>
            <person name="Bluhm B."/>
            <person name="Cannon C."/>
            <person name="Castanera R."/>
            <person name="Culley D."/>
            <person name="Daum C."/>
            <person name="Ezra D."/>
            <person name="Gonzalez J."/>
            <person name="Henrissat B."/>
            <person name="Kuo A."/>
            <person name="Liang C."/>
            <person name="Lipzen A."/>
            <person name="Lutzoni F."/>
            <person name="Magnuson J."/>
            <person name="Mondo S."/>
            <person name="Nolan M."/>
            <person name="Ohm R."/>
            <person name="Pangilinan J."/>
            <person name="Park H.-J."/>
            <person name="Ramirez L."/>
            <person name="Alfaro M."/>
            <person name="Sun H."/>
            <person name="Tritt A."/>
            <person name="Yoshinaga Y."/>
            <person name="Zwiers L.-H."/>
            <person name="Turgeon B."/>
            <person name="Goodwin S."/>
            <person name="Spatafora J."/>
            <person name="Crous P."/>
            <person name="Grigoriev I."/>
        </authorList>
    </citation>
    <scope>NUCLEOTIDE SEQUENCE</scope>
    <source>
        <strain evidence="9">CBS 130266</strain>
    </source>
</reference>
<keyword evidence="3" id="KW-0349">Heme</keyword>